<organism evidence="1">
    <name type="scientific">Oryza nivara</name>
    <name type="common">Indian wild rice</name>
    <name type="synonym">Oryza sativa f. spontanea</name>
    <dbReference type="NCBI Taxonomy" id="4536"/>
    <lineage>
        <taxon>Eukaryota</taxon>
        <taxon>Viridiplantae</taxon>
        <taxon>Streptophyta</taxon>
        <taxon>Embryophyta</taxon>
        <taxon>Tracheophyta</taxon>
        <taxon>Spermatophyta</taxon>
        <taxon>Magnoliopsida</taxon>
        <taxon>Liliopsida</taxon>
        <taxon>Poales</taxon>
        <taxon>Poaceae</taxon>
        <taxon>BOP clade</taxon>
        <taxon>Oryzoideae</taxon>
        <taxon>Oryzeae</taxon>
        <taxon>Oryzinae</taxon>
        <taxon>Oryza</taxon>
    </lineage>
</organism>
<protein>
    <submittedName>
        <fullName evidence="1">Uncharacterized protein</fullName>
    </submittedName>
</protein>
<dbReference type="HOGENOM" id="CLU_178831_0_0_1"/>
<evidence type="ECO:0000313" key="1">
    <source>
        <dbReference type="EnsemblPlants" id="ONIVA04G23900.1"/>
    </source>
</evidence>
<dbReference type="Gramene" id="ONIVA04G23900.2">
    <property type="protein sequence ID" value="ONIVA04G23900.2"/>
    <property type="gene ID" value="ONIVA04G23900"/>
</dbReference>
<dbReference type="EnsemblPlants" id="ONIVA04G23900.2">
    <property type="protein sequence ID" value="ONIVA04G23900.2"/>
    <property type="gene ID" value="ONIVA04G23900"/>
</dbReference>
<dbReference type="Proteomes" id="UP000006591">
    <property type="component" value="Chromosome 4"/>
</dbReference>
<reference evidence="1" key="2">
    <citation type="submission" date="2018-04" db="EMBL/GenBank/DDBJ databases">
        <title>OnivRS2 (Oryza nivara Reference Sequence Version 2).</title>
        <authorList>
            <person name="Zhang J."/>
            <person name="Kudrna D."/>
            <person name="Lee S."/>
            <person name="Talag J."/>
            <person name="Rajasekar S."/>
            <person name="Welchert J."/>
            <person name="Hsing Y.-I."/>
            <person name="Wing R.A."/>
        </authorList>
    </citation>
    <scope>NUCLEOTIDE SEQUENCE [LARGE SCALE GENOMIC DNA]</scope>
    <source>
        <strain evidence="1">SL10</strain>
    </source>
</reference>
<sequence>MIRLLLQFISHRYRKFASAPPRVRSVVCVVLLSTPMDFWWIRGRRRRHCGIACLARHLVELLRKGAPSHRVLLLEVFQAPKALSRMGTLWICHGWMSQVSGST</sequence>
<keyword evidence="2" id="KW-1185">Reference proteome</keyword>
<name>A0A0E0H5R6_ORYNI</name>
<dbReference type="EnsemblPlants" id="ONIVA04G23900.1">
    <property type="protein sequence ID" value="ONIVA04G23900.1"/>
    <property type="gene ID" value="ONIVA04G23900"/>
</dbReference>
<dbReference type="AlphaFoldDB" id="A0A0E0H5R6"/>
<proteinExistence type="predicted"/>
<evidence type="ECO:0000313" key="2">
    <source>
        <dbReference type="Proteomes" id="UP000006591"/>
    </source>
</evidence>
<dbReference type="Gramene" id="ONIVA04G23900.1">
    <property type="protein sequence ID" value="ONIVA04G23900.1"/>
    <property type="gene ID" value="ONIVA04G23900"/>
</dbReference>
<dbReference type="OMA" id="QFISHRY"/>
<reference evidence="1" key="1">
    <citation type="submission" date="2015-04" db="UniProtKB">
        <authorList>
            <consortium name="EnsemblPlants"/>
        </authorList>
    </citation>
    <scope>IDENTIFICATION</scope>
    <source>
        <strain evidence="1">SL10</strain>
    </source>
</reference>
<accession>A0A0E0H5R6</accession>